<gene>
    <name evidence="1" type="ORF">GOTRE_127_00080</name>
</gene>
<dbReference type="Proteomes" id="UP000004881">
    <property type="component" value="Unassembled WGS sequence"/>
</dbReference>
<accession>A0ABQ0HIA1</accession>
<dbReference type="EMBL" id="BAFD01000093">
    <property type="protein sequence ID" value="GAB45608.1"/>
    <property type="molecule type" value="Genomic_DNA"/>
</dbReference>
<reference evidence="1 2" key="1">
    <citation type="submission" date="2012-02" db="EMBL/GenBank/DDBJ databases">
        <title>Whole genome shotgun sequence of Gordonia terrae NBRC 100016.</title>
        <authorList>
            <person name="Takarada H."/>
            <person name="Hosoyama A."/>
            <person name="Tsuchikane K."/>
            <person name="Katsumata H."/>
            <person name="Yamazaki S."/>
            <person name="Fujita N."/>
        </authorList>
    </citation>
    <scope>NUCLEOTIDE SEQUENCE [LARGE SCALE GENOMIC DNA]</scope>
    <source>
        <strain evidence="1 2">NBRC 100016</strain>
    </source>
</reference>
<protein>
    <recommendedName>
        <fullName evidence="3">HNH nuclease domain-containing protein</fullName>
    </recommendedName>
</protein>
<evidence type="ECO:0008006" key="3">
    <source>
        <dbReference type="Google" id="ProtNLM"/>
    </source>
</evidence>
<keyword evidence="2" id="KW-1185">Reference proteome</keyword>
<sequence>MLTIPATGADPATLPWTGSVSHATAKQLSCDGSLTEIVLDTEGVPLQMGHTHRLFPPHLRRAMIVRDQCCIKCGAPPSHTQVHHIAHVRPEARCYRSGVRDPRTRVVTAA</sequence>
<evidence type="ECO:0000313" key="2">
    <source>
        <dbReference type="Proteomes" id="UP000004881"/>
    </source>
</evidence>
<organism evidence="1 2">
    <name type="scientific">Gordonia terrae NBRC 100016</name>
    <dbReference type="NCBI Taxonomy" id="1089454"/>
    <lineage>
        <taxon>Bacteria</taxon>
        <taxon>Bacillati</taxon>
        <taxon>Actinomycetota</taxon>
        <taxon>Actinomycetes</taxon>
        <taxon>Mycobacteriales</taxon>
        <taxon>Gordoniaceae</taxon>
        <taxon>Gordonia</taxon>
    </lineage>
</organism>
<name>A0ABQ0HIA1_9ACTN</name>
<comment type="caution">
    <text evidence="1">The sequence shown here is derived from an EMBL/GenBank/DDBJ whole genome shotgun (WGS) entry which is preliminary data.</text>
</comment>
<proteinExistence type="predicted"/>
<evidence type="ECO:0000313" key="1">
    <source>
        <dbReference type="EMBL" id="GAB45608.1"/>
    </source>
</evidence>